<proteinExistence type="predicted"/>
<dbReference type="RefSeq" id="WP_204715821.1">
    <property type="nucleotide sequence ID" value="NZ_JACJLT010000018.1"/>
</dbReference>
<evidence type="ECO:0000313" key="6">
    <source>
        <dbReference type="EMBL" id="MBM6874701.1"/>
    </source>
</evidence>
<comment type="subcellular location">
    <subcellularLocation>
        <location evidence="1">Membrane</location>
        <topology evidence="1">Multi-pass membrane protein</topology>
    </subcellularLocation>
</comment>
<evidence type="ECO:0000256" key="5">
    <source>
        <dbReference type="SAM" id="Phobius"/>
    </source>
</evidence>
<dbReference type="Proteomes" id="UP000728968">
    <property type="component" value="Unassembled WGS sequence"/>
</dbReference>
<evidence type="ECO:0000256" key="4">
    <source>
        <dbReference type="ARBA" id="ARBA00023136"/>
    </source>
</evidence>
<protein>
    <submittedName>
        <fullName evidence="6">Phage holin family protein</fullName>
    </submittedName>
</protein>
<dbReference type="EMBL" id="JACJLT010000018">
    <property type="protein sequence ID" value="MBM6874701.1"/>
    <property type="molecule type" value="Genomic_DNA"/>
</dbReference>
<evidence type="ECO:0000256" key="3">
    <source>
        <dbReference type="ARBA" id="ARBA00022989"/>
    </source>
</evidence>
<keyword evidence="4 5" id="KW-0472">Membrane</keyword>
<comment type="caution">
    <text evidence="6">The sequence shown here is derived from an EMBL/GenBank/DDBJ whole genome shotgun (WGS) entry which is preliminary data.</text>
</comment>
<evidence type="ECO:0000313" key="7">
    <source>
        <dbReference type="Proteomes" id="UP000728968"/>
    </source>
</evidence>
<organism evidence="6 7">
    <name type="scientific">Fusobacterium mortiferum</name>
    <dbReference type="NCBI Taxonomy" id="850"/>
    <lineage>
        <taxon>Bacteria</taxon>
        <taxon>Fusobacteriati</taxon>
        <taxon>Fusobacteriota</taxon>
        <taxon>Fusobacteriia</taxon>
        <taxon>Fusobacteriales</taxon>
        <taxon>Fusobacteriaceae</taxon>
        <taxon>Fusobacterium</taxon>
    </lineage>
</organism>
<reference evidence="6 7" key="1">
    <citation type="journal article" date="2021" name="Sci. Rep.">
        <title>The distribution of antibiotic resistance genes in chicken gut microbiota commensals.</title>
        <authorList>
            <person name="Juricova H."/>
            <person name="Matiasovicova J."/>
            <person name="Kubasova T."/>
            <person name="Cejkova D."/>
            <person name="Rychlik I."/>
        </authorList>
    </citation>
    <scope>NUCLEOTIDE SEQUENCE [LARGE SCALE GENOMIC DNA]</scope>
    <source>
        <strain evidence="6 7">An425</strain>
    </source>
</reference>
<keyword evidence="3 5" id="KW-1133">Transmembrane helix</keyword>
<evidence type="ECO:0000256" key="2">
    <source>
        <dbReference type="ARBA" id="ARBA00022692"/>
    </source>
</evidence>
<keyword evidence="2 5" id="KW-0812">Transmembrane</keyword>
<dbReference type="InterPro" id="IPR006480">
    <property type="entry name" value="Phage_holin_4_1"/>
</dbReference>
<keyword evidence="7" id="KW-1185">Reference proteome</keyword>
<feature type="transmembrane region" description="Helical" evidence="5">
    <location>
        <begin position="30"/>
        <end position="57"/>
    </location>
</feature>
<name>A0ABS2FZW9_FUSMR</name>
<evidence type="ECO:0000256" key="1">
    <source>
        <dbReference type="ARBA" id="ARBA00004141"/>
    </source>
</evidence>
<dbReference type="Pfam" id="PF05105">
    <property type="entry name" value="Phage_holin_4_1"/>
    <property type="match status" value="1"/>
</dbReference>
<accession>A0ABS2FZW9</accession>
<dbReference type="NCBIfam" id="TIGR01593">
    <property type="entry name" value="holin_tox_secr"/>
    <property type="match status" value="1"/>
</dbReference>
<gene>
    <name evidence="6" type="ORF">H6A04_03375</name>
</gene>
<feature type="transmembrane region" description="Helical" evidence="5">
    <location>
        <begin position="78"/>
        <end position="99"/>
    </location>
</feature>
<sequence length="153" mass="16947">MLGKAISDVFNEILKINVGDIVYTTATGTLIFFIGGVDNVFIGLLSFMLFDYVTGWIKACKLGNLDSRVARYGITKKALILIVVAMSNIVDIIMHTTTMSVNCRFIIICFYIGNEGLSILENVALMGVSVPNKLKKVLEQYKNEEVKAEVKNE</sequence>